<dbReference type="InterPro" id="IPR036966">
    <property type="entry name" value="CBM3_sf"/>
</dbReference>
<dbReference type="SMART" id="SM00060">
    <property type="entry name" value="FN3"/>
    <property type="match status" value="1"/>
</dbReference>
<dbReference type="InterPro" id="IPR013783">
    <property type="entry name" value="Ig-like_fold"/>
</dbReference>
<dbReference type="InterPro" id="IPR036434">
    <property type="entry name" value="Beta_cellobiohydrolase_sf"/>
</dbReference>
<proteinExistence type="inferred from homology"/>
<organism evidence="14 15">
    <name type="scientific">Streptomyces synnematoformans</name>
    <dbReference type="NCBI Taxonomy" id="415721"/>
    <lineage>
        <taxon>Bacteria</taxon>
        <taxon>Bacillati</taxon>
        <taxon>Actinomycetota</taxon>
        <taxon>Actinomycetes</taxon>
        <taxon>Kitasatosporales</taxon>
        <taxon>Streptomycetaceae</taxon>
        <taxon>Streptomyces</taxon>
    </lineage>
</organism>
<protein>
    <recommendedName>
        <fullName evidence="10">Glucanase</fullName>
        <ecNumber evidence="10">3.2.1.-</ecNumber>
    </recommendedName>
</protein>
<dbReference type="PROSITE" id="PS51172">
    <property type="entry name" value="CBM3"/>
    <property type="match status" value="1"/>
</dbReference>
<feature type="domain" description="Fibronectin type-III" evidence="12">
    <location>
        <begin position="478"/>
        <end position="563"/>
    </location>
</feature>
<feature type="compositionally biased region" description="Low complexity" evidence="11">
    <location>
        <begin position="476"/>
        <end position="492"/>
    </location>
</feature>
<feature type="active site" evidence="8">
    <location>
        <position position="131"/>
    </location>
</feature>
<dbReference type="PANTHER" id="PTHR34876">
    <property type="match status" value="1"/>
</dbReference>
<dbReference type="Pfam" id="PF00041">
    <property type="entry name" value="fn3"/>
    <property type="match status" value="1"/>
</dbReference>
<keyword evidence="5 10" id="KW-0119">Carbohydrate metabolism</keyword>
<sequence>MTARRSTSRRSLSTRARTRLRLWRPAAVLASLAVGAALALTGTAAPAAGAAERVDNPYVGATPYVNEQWSAQAAADGGEAIADQPTFVWMDRRAAIGGAAGKWGLERHLDEALAQGADLFEVVIYNLPGRDCAALASNGELEPEQLDVYKEEYINPIADILGDPKYADLRIVALIEPDSLPNMVTNAGGTDGSTDACIEMKELGNYEKGVGYALNTLGDIPNVYNYVDAAHHGWLGWDTNMAPAVDEFALAATSEGATVGDVHGFIVNTANYGALDEPHYDVTDSVGGTTVRNTDWVDWNQYVDQLSFAQGLRDLLVSRGGFDPGIGMLIDTSRNGWGGPDRPTGPGPETSANAYVDGSRIDGRIHPGNWCNQSGAGLGERPVTAPEPGIDAYVWAKPPGESDGSSEEIDNDEGKGFDRMCDPTYEGNARNGNNPSGALGDAPVAGHWFSAQFRELVANAYPPVDGSGPGDDTEAPTVPTGLTVTGTTGSSVSLSWTASTDDTAVTAYDVFRDGTRVGSTAGTTYTDTGLTAETSYAYSVRARDAAGNASARTAAVDATTDADDGGGNGTLKAQYRSTDSAETDNQIRAVLQLVNTGSTPVDLSTVQLRYWFSGDSGATSFASWCDWAVVGCGNVTHGVSASGSGTPGADRYLEVGFSSGTLAPGESTGDIQLRLAKTDWSAFDESDDYSRATNTSWADNPRVGVYSGGSLTWGTAP</sequence>
<evidence type="ECO:0000256" key="8">
    <source>
        <dbReference type="PROSITE-ProRule" id="PRU10056"/>
    </source>
</evidence>
<dbReference type="Proteomes" id="UP001500443">
    <property type="component" value="Unassembled WGS sequence"/>
</dbReference>
<dbReference type="PANTHER" id="PTHR34876:SF4">
    <property type="entry name" value="1,4-BETA-D-GLUCAN CELLOBIOHYDROLASE C-RELATED"/>
    <property type="match status" value="1"/>
</dbReference>
<evidence type="ECO:0000256" key="6">
    <source>
        <dbReference type="ARBA" id="ARBA00023295"/>
    </source>
</evidence>
<evidence type="ECO:0000313" key="15">
    <source>
        <dbReference type="Proteomes" id="UP001500443"/>
    </source>
</evidence>
<dbReference type="InterPro" id="IPR001524">
    <property type="entry name" value="Glyco_hydro_6_CS"/>
</dbReference>
<dbReference type="PROSITE" id="PS00656">
    <property type="entry name" value="GLYCOSYL_HYDROL_F6_2"/>
    <property type="match status" value="1"/>
</dbReference>
<evidence type="ECO:0000256" key="10">
    <source>
        <dbReference type="RuleBase" id="RU361186"/>
    </source>
</evidence>
<dbReference type="InterPro" id="IPR003961">
    <property type="entry name" value="FN3_dom"/>
</dbReference>
<evidence type="ECO:0000256" key="2">
    <source>
        <dbReference type="ARBA" id="ARBA00022801"/>
    </source>
</evidence>
<dbReference type="Gene3D" id="2.60.40.710">
    <property type="entry name" value="Endoglucanase-like"/>
    <property type="match status" value="1"/>
</dbReference>
<reference evidence="14 15" key="1">
    <citation type="journal article" date="2019" name="Int. J. Syst. Evol. Microbiol.">
        <title>The Global Catalogue of Microorganisms (GCM) 10K type strain sequencing project: providing services to taxonomists for standard genome sequencing and annotation.</title>
        <authorList>
            <consortium name="The Broad Institute Genomics Platform"/>
            <consortium name="The Broad Institute Genome Sequencing Center for Infectious Disease"/>
            <person name="Wu L."/>
            <person name="Ma J."/>
        </authorList>
    </citation>
    <scope>NUCLEOTIDE SEQUENCE [LARGE SCALE GENOMIC DNA]</scope>
    <source>
        <strain evidence="14 15">JCM 15481</strain>
    </source>
</reference>
<feature type="signal peptide" evidence="10">
    <location>
        <begin position="1"/>
        <end position="39"/>
    </location>
</feature>
<keyword evidence="2 10" id="KW-0378">Hydrolase</keyword>
<dbReference type="PROSITE" id="PS00655">
    <property type="entry name" value="GLYCOSYL_HYDROL_F6_1"/>
    <property type="match status" value="1"/>
</dbReference>
<dbReference type="EMBL" id="BAAAPF010000026">
    <property type="protein sequence ID" value="GAA2115218.1"/>
    <property type="molecule type" value="Genomic_DNA"/>
</dbReference>
<accession>A0ABN2XPN6</accession>
<comment type="similarity">
    <text evidence="10">Belongs to the glycosyl hydrolase family 6.</text>
</comment>
<dbReference type="InterPro" id="IPR036116">
    <property type="entry name" value="FN3_sf"/>
</dbReference>
<dbReference type="SUPFAM" id="SSF49384">
    <property type="entry name" value="Carbohydrate-binding domain"/>
    <property type="match status" value="1"/>
</dbReference>
<evidence type="ECO:0000256" key="11">
    <source>
        <dbReference type="SAM" id="MobiDB-lite"/>
    </source>
</evidence>
<dbReference type="InterPro" id="IPR001956">
    <property type="entry name" value="CBM3"/>
</dbReference>
<dbReference type="Gene3D" id="2.60.40.10">
    <property type="entry name" value="Immunoglobulins"/>
    <property type="match status" value="1"/>
</dbReference>
<name>A0ABN2XPN6_9ACTN</name>
<evidence type="ECO:0000256" key="4">
    <source>
        <dbReference type="ARBA" id="ARBA00023157"/>
    </source>
</evidence>
<dbReference type="SMART" id="SM01067">
    <property type="entry name" value="CBM_3"/>
    <property type="match status" value="1"/>
</dbReference>
<feature type="chain" id="PRO_5045002832" description="Glucanase" evidence="10">
    <location>
        <begin position="40"/>
        <end position="717"/>
    </location>
</feature>
<evidence type="ECO:0000256" key="7">
    <source>
        <dbReference type="ARBA" id="ARBA00023326"/>
    </source>
</evidence>
<gene>
    <name evidence="14" type="ORF">GCM10009802_15110</name>
</gene>
<dbReference type="PRINTS" id="PR00733">
    <property type="entry name" value="GLHYDRLASE6"/>
</dbReference>
<evidence type="ECO:0000259" key="13">
    <source>
        <dbReference type="PROSITE" id="PS51172"/>
    </source>
</evidence>
<dbReference type="RefSeq" id="WP_344289025.1">
    <property type="nucleotide sequence ID" value="NZ_BAAAPF010000026.1"/>
</dbReference>
<dbReference type="SUPFAM" id="SSF49265">
    <property type="entry name" value="Fibronectin type III"/>
    <property type="match status" value="1"/>
</dbReference>
<keyword evidence="1 10" id="KW-0732">Signal</keyword>
<comment type="caution">
    <text evidence="14">The sequence shown here is derived from an EMBL/GenBank/DDBJ whole genome shotgun (WGS) entry which is preliminary data.</text>
</comment>
<keyword evidence="3 10" id="KW-0136">Cellulose degradation</keyword>
<dbReference type="Pfam" id="PF00942">
    <property type="entry name" value="CBM_3"/>
    <property type="match status" value="1"/>
</dbReference>
<dbReference type="SUPFAM" id="SSF51989">
    <property type="entry name" value="Glycosyl hydrolases family 6, cellulases"/>
    <property type="match status" value="1"/>
</dbReference>
<feature type="domain" description="CBM3" evidence="13">
    <location>
        <begin position="567"/>
        <end position="717"/>
    </location>
</feature>
<feature type="region of interest" description="Disordered" evidence="11">
    <location>
        <begin position="464"/>
        <end position="492"/>
    </location>
</feature>
<dbReference type="CDD" id="cd00063">
    <property type="entry name" value="FN3"/>
    <property type="match status" value="1"/>
</dbReference>
<evidence type="ECO:0000313" key="14">
    <source>
        <dbReference type="EMBL" id="GAA2115218.1"/>
    </source>
</evidence>
<dbReference type="InterPro" id="IPR008965">
    <property type="entry name" value="CBM2/CBM3_carb-bd_dom_sf"/>
</dbReference>
<keyword evidence="4" id="KW-1015">Disulfide bond</keyword>
<dbReference type="Gene3D" id="3.20.20.40">
    <property type="entry name" value="1, 4-beta cellobiohydrolase"/>
    <property type="match status" value="1"/>
</dbReference>
<feature type="region of interest" description="Disordered" evidence="11">
    <location>
        <begin position="333"/>
        <end position="355"/>
    </location>
</feature>
<dbReference type="Pfam" id="PF01341">
    <property type="entry name" value="Glyco_hydro_6"/>
    <property type="match status" value="1"/>
</dbReference>
<keyword evidence="15" id="KW-1185">Reference proteome</keyword>
<dbReference type="EC" id="3.2.1.-" evidence="10"/>
<keyword evidence="7 10" id="KW-0624">Polysaccharide degradation</keyword>
<evidence type="ECO:0000256" key="9">
    <source>
        <dbReference type="PROSITE-ProRule" id="PRU10057"/>
    </source>
</evidence>
<keyword evidence="6 10" id="KW-0326">Glycosidase</keyword>
<evidence type="ECO:0000256" key="1">
    <source>
        <dbReference type="ARBA" id="ARBA00022729"/>
    </source>
</evidence>
<evidence type="ECO:0000259" key="12">
    <source>
        <dbReference type="PROSITE" id="PS50853"/>
    </source>
</evidence>
<evidence type="ECO:0000256" key="5">
    <source>
        <dbReference type="ARBA" id="ARBA00023277"/>
    </source>
</evidence>
<feature type="active site" description="Proton donor" evidence="9">
    <location>
        <position position="178"/>
    </location>
</feature>
<dbReference type="PROSITE" id="PS50853">
    <property type="entry name" value="FN3"/>
    <property type="match status" value="1"/>
</dbReference>
<evidence type="ECO:0000256" key="3">
    <source>
        <dbReference type="ARBA" id="ARBA00023001"/>
    </source>
</evidence>
<dbReference type="InterPro" id="IPR016288">
    <property type="entry name" value="Beta_cellobiohydrolase"/>
</dbReference>